<feature type="compositionally biased region" description="Pro residues" evidence="1">
    <location>
        <begin position="64"/>
        <end position="82"/>
    </location>
</feature>
<sequence length="269" mass="28792">MPILPGTWAVLLVAGTIGIAMGRRAANQQSGPSRPGGQNPITPTPPTPRPIQPSARPPPRRSPRPPPPPSARPASTTPPRPGPRSSSVTQAEPTEPSPRQHSLIDYPPSVQAYLPGVIIPQAALAPVAGRVFAPLPSVTFHTHGVPGVLLAHALRAPVPGLHDPDAVPRLSTTVTEVTLCIQWPGYDPWRAEGRVPLFDPARGDAPCTRQDLAQHVARLVQQFHLDMSCLQPGHALDWPLARIPFATLYLVELRNVARGCWQPVFCCAA</sequence>
<feature type="compositionally biased region" description="Pro residues" evidence="1">
    <location>
        <begin position="42"/>
        <end position="57"/>
    </location>
</feature>
<organism evidence="3 4">
    <name type="scientific">Phanerochaete sordida</name>
    <dbReference type="NCBI Taxonomy" id="48140"/>
    <lineage>
        <taxon>Eukaryota</taxon>
        <taxon>Fungi</taxon>
        <taxon>Dikarya</taxon>
        <taxon>Basidiomycota</taxon>
        <taxon>Agaricomycotina</taxon>
        <taxon>Agaricomycetes</taxon>
        <taxon>Polyporales</taxon>
        <taxon>Phanerochaetaceae</taxon>
        <taxon>Phanerochaete</taxon>
    </lineage>
</organism>
<feature type="signal peptide" evidence="2">
    <location>
        <begin position="1"/>
        <end position="22"/>
    </location>
</feature>
<feature type="region of interest" description="Disordered" evidence="1">
    <location>
        <begin position="24"/>
        <end position="104"/>
    </location>
</feature>
<accession>A0A9P3GIH9</accession>
<dbReference type="AlphaFoldDB" id="A0A9P3GIH9"/>
<evidence type="ECO:0000256" key="1">
    <source>
        <dbReference type="SAM" id="MobiDB-lite"/>
    </source>
</evidence>
<protein>
    <submittedName>
        <fullName evidence="3">Uncharacterized protein</fullName>
    </submittedName>
</protein>
<evidence type="ECO:0000313" key="4">
    <source>
        <dbReference type="Proteomes" id="UP000703269"/>
    </source>
</evidence>
<keyword evidence="2" id="KW-0732">Signal</keyword>
<evidence type="ECO:0000256" key="2">
    <source>
        <dbReference type="SAM" id="SignalP"/>
    </source>
</evidence>
<feature type="compositionally biased region" description="Polar residues" evidence="1">
    <location>
        <begin position="88"/>
        <end position="100"/>
    </location>
</feature>
<reference evidence="3 4" key="1">
    <citation type="submission" date="2021-08" db="EMBL/GenBank/DDBJ databases">
        <title>Draft Genome Sequence of Phanerochaete sordida strain YK-624.</title>
        <authorList>
            <person name="Mori T."/>
            <person name="Dohra H."/>
            <person name="Suzuki T."/>
            <person name="Kawagishi H."/>
            <person name="Hirai H."/>
        </authorList>
    </citation>
    <scope>NUCLEOTIDE SEQUENCE [LARGE SCALE GENOMIC DNA]</scope>
    <source>
        <strain evidence="3 4">YK-624</strain>
    </source>
</reference>
<keyword evidence="4" id="KW-1185">Reference proteome</keyword>
<comment type="caution">
    <text evidence="3">The sequence shown here is derived from an EMBL/GenBank/DDBJ whole genome shotgun (WGS) entry which is preliminary data.</text>
</comment>
<gene>
    <name evidence="3" type="ORF">PsYK624_117290</name>
</gene>
<dbReference type="EMBL" id="BPQB01000050">
    <property type="protein sequence ID" value="GJE95543.1"/>
    <property type="molecule type" value="Genomic_DNA"/>
</dbReference>
<feature type="chain" id="PRO_5040207378" evidence="2">
    <location>
        <begin position="23"/>
        <end position="269"/>
    </location>
</feature>
<dbReference type="Proteomes" id="UP000703269">
    <property type="component" value="Unassembled WGS sequence"/>
</dbReference>
<proteinExistence type="predicted"/>
<name>A0A9P3GIH9_9APHY</name>
<dbReference type="OrthoDB" id="2799313at2759"/>
<evidence type="ECO:0000313" key="3">
    <source>
        <dbReference type="EMBL" id="GJE95543.1"/>
    </source>
</evidence>